<keyword evidence="5" id="KW-0804">Transcription</keyword>
<keyword evidence="11" id="KW-1185">Reference proteome</keyword>
<dbReference type="GO" id="GO:0006355">
    <property type="term" value="P:regulation of DNA-templated transcription"/>
    <property type="evidence" value="ECO:0007669"/>
    <property type="project" value="InterPro"/>
</dbReference>
<evidence type="ECO:0000256" key="4">
    <source>
        <dbReference type="ARBA" id="ARBA00023125"/>
    </source>
</evidence>
<dbReference type="Gene3D" id="1.10.10.10">
    <property type="entry name" value="Winged helix-like DNA-binding domain superfamily/Winged helix DNA-binding domain"/>
    <property type="match status" value="1"/>
</dbReference>
<proteinExistence type="predicted"/>
<name>A0A847S4Z5_9NEIS</name>
<dbReference type="GO" id="GO:0005829">
    <property type="term" value="C:cytosol"/>
    <property type="evidence" value="ECO:0007669"/>
    <property type="project" value="TreeGrafter"/>
</dbReference>
<dbReference type="InterPro" id="IPR016032">
    <property type="entry name" value="Sig_transdc_resp-reg_C-effctor"/>
</dbReference>
<dbReference type="AlphaFoldDB" id="A0A847S4Z5"/>
<evidence type="ECO:0000259" key="8">
    <source>
        <dbReference type="PROSITE" id="PS50110"/>
    </source>
</evidence>
<keyword evidence="1 6" id="KW-0597">Phosphoprotein</keyword>
<protein>
    <submittedName>
        <fullName evidence="10">Response regulator transcription factor</fullName>
    </submittedName>
</protein>
<dbReference type="FunFam" id="3.40.50.2300:FF:000002">
    <property type="entry name" value="DNA-binding response regulator PhoP"/>
    <property type="match status" value="1"/>
</dbReference>
<evidence type="ECO:0000256" key="1">
    <source>
        <dbReference type="ARBA" id="ARBA00022553"/>
    </source>
</evidence>
<dbReference type="Pfam" id="PF00486">
    <property type="entry name" value="Trans_reg_C"/>
    <property type="match status" value="1"/>
</dbReference>
<dbReference type="GO" id="GO:0000156">
    <property type="term" value="F:phosphorelay response regulator activity"/>
    <property type="evidence" value="ECO:0007669"/>
    <property type="project" value="TreeGrafter"/>
</dbReference>
<evidence type="ECO:0000313" key="11">
    <source>
        <dbReference type="Proteomes" id="UP000587991"/>
    </source>
</evidence>
<dbReference type="RefSeq" id="WP_168875826.1">
    <property type="nucleotide sequence ID" value="NZ_JABAIM010000001.1"/>
</dbReference>
<dbReference type="Gene3D" id="3.40.50.2300">
    <property type="match status" value="1"/>
</dbReference>
<feature type="modified residue" description="4-aspartylphosphate" evidence="6">
    <location>
        <position position="51"/>
    </location>
</feature>
<dbReference type="EMBL" id="JABAIM010000001">
    <property type="protein sequence ID" value="NLR74197.1"/>
    <property type="molecule type" value="Genomic_DNA"/>
</dbReference>
<accession>A0A847S4Z5</accession>
<dbReference type="Pfam" id="PF00072">
    <property type="entry name" value="Response_reg"/>
    <property type="match status" value="1"/>
</dbReference>
<gene>
    <name evidence="10" type="ORF">HF682_03395</name>
</gene>
<dbReference type="SUPFAM" id="SSF46894">
    <property type="entry name" value="C-terminal effector domain of the bipartite response regulators"/>
    <property type="match status" value="1"/>
</dbReference>
<evidence type="ECO:0000256" key="3">
    <source>
        <dbReference type="ARBA" id="ARBA00023015"/>
    </source>
</evidence>
<dbReference type="SMART" id="SM00448">
    <property type="entry name" value="REC"/>
    <property type="match status" value="1"/>
</dbReference>
<dbReference type="GO" id="GO:0032993">
    <property type="term" value="C:protein-DNA complex"/>
    <property type="evidence" value="ECO:0007669"/>
    <property type="project" value="TreeGrafter"/>
</dbReference>
<dbReference type="InterPro" id="IPR036388">
    <property type="entry name" value="WH-like_DNA-bd_sf"/>
</dbReference>
<evidence type="ECO:0000313" key="10">
    <source>
        <dbReference type="EMBL" id="NLR74197.1"/>
    </source>
</evidence>
<reference evidence="10 11" key="1">
    <citation type="submission" date="2020-04" db="EMBL/GenBank/DDBJ databases">
        <title>Draft genome of Leeia sp. IMCC25680.</title>
        <authorList>
            <person name="Song J."/>
            <person name="Cho J.-C."/>
        </authorList>
    </citation>
    <scope>NUCLEOTIDE SEQUENCE [LARGE SCALE GENOMIC DNA]</scope>
    <source>
        <strain evidence="10 11">IMCC25680</strain>
    </source>
</reference>
<feature type="domain" description="OmpR/PhoB-type" evidence="9">
    <location>
        <begin position="124"/>
        <end position="222"/>
    </location>
</feature>
<keyword evidence="3" id="KW-0805">Transcription regulation</keyword>
<dbReference type="InterPro" id="IPR001867">
    <property type="entry name" value="OmpR/PhoB-type_DNA-bd"/>
</dbReference>
<dbReference type="PANTHER" id="PTHR48111:SF71">
    <property type="entry name" value="TRANSCRIPTIONAL REGULATORY PROTEIN PHOP"/>
    <property type="match status" value="1"/>
</dbReference>
<dbReference type="Gene3D" id="6.10.250.690">
    <property type="match status" value="1"/>
</dbReference>
<evidence type="ECO:0000259" key="9">
    <source>
        <dbReference type="PROSITE" id="PS51755"/>
    </source>
</evidence>
<dbReference type="InterPro" id="IPR011006">
    <property type="entry name" value="CheY-like_superfamily"/>
</dbReference>
<dbReference type="PROSITE" id="PS50110">
    <property type="entry name" value="RESPONSE_REGULATORY"/>
    <property type="match status" value="1"/>
</dbReference>
<dbReference type="GO" id="GO:0000976">
    <property type="term" value="F:transcription cis-regulatory region binding"/>
    <property type="evidence" value="ECO:0007669"/>
    <property type="project" value="TreeGrafter"/>
</dbReference>
<dbReference type="InterPro" id="IPR039420">
    <property type="entry name" value="WalR-like"/>
</dbReference>
<evidence type="ECO:0000256" key="7">
    <source>
        <dbReference type="PROSITE-ProRule" id="PRU01091"/>
    </source>
</evidence>
<keyword evidence="2" id="KW-0902">Two-component regulatory system</keyword>
<comment type="caution">
    <text evidence="10">The sequence shown here is derived from an EMBL/GenBank/DDBJ whole genome shotgun (WGS) entry which is preliminary data.</text>
</comment>
<dbReference type="CDD" id="cd19934">
    <property type="entry name" value="REC_OmpR_EcPhoP-like"/>
    <property type="match status" value="1"/>
</dbReference>
<dbReference type="InterPro" id="IPR001789">
    <property type="entry name" value="Sig_transdc_resp-reg_receiver"/>
</dbReference>
<dbReference type="PANTHER" id="PTHR48111">
    <property type="entry name" value="REGULATOR OF RPOS"/>
    <property type="match status" value="1"/>
</dbReference>
<evidence type="ECO:0000256" key="5">
    <source>
        <dbReference type="ARBA" id="ARBA00023163"/>
    </source>
</evidence>
<organism evidence="10 11">
    <name type="scientific">Leeia aquatica</name>
    <dbReference type="NCBI Taxonomy" id="2725557"/>
    <lineage>
        <taxon>Bacteria</taxon>
        <taxon>Pseudomonadati</taxon>
        <taxon>Pseudomonadota</taxon>
        <taxon>Betaproteobacteria</taxon>
        <taxon>Neisseriales</taxon>
        <taxon>Leeiaceae</taxon>
        <taxon>Leeia</taxon>
    </lineage>
</organism>
<sequence length="226" mass="25421">MRILVVEDEPILNARLRQMLTEAGYRVEGAQDGEQGLFLAKEYPFDTIVLDLGLPKRSGLDILRILRSEGSTTPVLVLTARDRWQDKVEGLEAGADDYLTKPFEPPELLARVKALLRRAAGAPQQKLQFGPLQLDLGAQSVQRETQALDLTAFEYRMLEFLVTHRDRVVPKAELNDYLYPVNADPDSNVIEVLLGRLRKKLDPDGSLQPIETLRGRGYRFTLQPGA</sequence>
<keyword evidence="4 7" id="KW-0238">DNA-binding</keyword>
<evidence type="ECO:0000256" key="2">
    <source>
        <dbReference type="ARBA" id="ARBA00023012"/>
    </source>
</evidence>
<dbReference type="Proteomes" id="UP000587991">
    <property type="component" value="Unassembled WGS sequence"/>
</dbReference>
<dbReference type="SMART" id="SM00862">
    <property type="entry name" value="Trans_reg_C"/>
    <property type="match status" value="1"/>
</dbReference>
<feature type="domain" description="Response regulatory" evidence="8">
    <location>
        <begin position="2"/>
        <end position="116"/>
    </location>
</feature>
<dbReference type="SUPFAM" id="SSF52172">
    <property type="entry name" value="CheY-like"/>
    <property type="match status" value="1"/>
</dbReference>
<feature type="DNA-binding region" description="OmpR/PhoB-type" evidence="7">
    <location>
        <begin position="124"/>
        <end position="222"/>
    </location>
</feature>
<dbReference type="CDD" id="cd00383">
    <property type="entry name" value="trans_reg_C"/>
    <property type="match status" value="1"/>
</dbReference>
<evidence type="ECO:0000256" key="6">
    <source>
        <dbReference type="PROSITE-ProRule" id="PRU00169"/>
    </source>
</evidence>
<dbReference type="PROSITE" id="PS51755">
    <property type="entry name" value="OMPR_PHOB"/>
    <property type="match status" value="1"/>
</dbReference>